<evidence type="ECO:0000256" key="1">
    <source>
        <dbReference type="SAM" id="Phobius"/>
    </source>
</evidence>
<keyword evidence="1" id="KW-0812">Transmembrane</keyword>
<protein>
    <submittedName>
        <fullName evidence="2">Uncharacterized protein</fullName>
    </submittedName>
</protein>
<feature type="transmembrane region" description="Helical" evidence="1">
    <location>
        <begin position="6"/>
        <end position="29"/>
    </location>
</feature>
<keyword evidence="1" id="KW-1133">Transmembrane helix</keyword>
<sequence length="70" mass="7334">MMGAFIAIVGLVLIGLSLLLMLTGVIITLKDVIWGSIKFDAIDGLMIFLGGIMTFLLGLMIAGLSTAFMG</sequence>
<evidence type="ECO:0000313" key="2">
    <source>
        <dbReference type="EMBL" id="DAF50330.1"/>
    </source>
</evidence>
<dbReference type="EMBL" id="BK032595">
    <property type="protein sequence ID" value="DAF50330.1"/>
    <property type="molecule type" value="Genomic_DNA"/>
</dbReference>
<accession>A0A8S5SIA5</accession>
<proteinExistence type="predicted"/>
<feature type="transmembrane region" description="Helical" evidence="1">
    <location>
        <begin position="41"/>
        <end position="64"/>
    </location>
</feature>
<name>A0A8S5SIA5_9CAUD</name>
<organism evidence="2">
    <name type="scientific">Siphoviridae sp. ctBCr48</name>
    <dbReference type="NCBI Taxonomy" id="2827802"/>
    <lineage>
        <taxon>Viruses</taxon>
        <taxon>Duplodnaviria</taxon>
        <taxon>Heunggongvirae</taxon>
        <taxon>Uroviricota</taxon>
        <taxon>Caudoviricetes</taxon>
    </lineage>
</organism>
<reference evidence="2" key="1">
    <citation type="journal article" date="2021" name="Proc. Natl. Acad. Sci. U.S.A.">
        <title>A Catalog of Tens of Thousands of Viruses from Human Metagenomes Reveals Hidden Associations with Chronic Diseases.</title>
        <authorList>
            <person name="Tisza M.J."/>
            <person name="Buck C.B."/>
        </authorList>
    </citation>
    <scope>NUCLEOTIDE SEQUENCE</scope>
    <source>
        <strain evidence="2">CtBCr48</strain>
    </source>
</reference>
<keyword evidence="1" id="KW-0472">Membrane</keyword>